<evidence type="ECO:0000256" key="1">
    <source>
        <dbReference type="SAM" id="MobiDB-lite"/>
    </source>
</evidence>
<feature type="transmembrane region" description="Helical" evidence="2">
    <location>
        <begin position="12"/>
        <end position="29"/>
    </location>
</feature>
<keyword evidence="2" id="KW-0472">Membrane</keyword>
<organism evidence="3 4">
    <name type="scientific">Limosilactobacillus mucosae</name>
    <name type="common">Lactobacillus mucosae</name>
    <dbReference type="NCBI Taxonomy" id="97478"/>
    <lineage>
        <taxon>Bacteria</taxon>
        <taxon>Bacillati</taxon>
        <taxon>Bacillota</taxon>
        <taxon>Bacilli</taxon>
        <taxon>Lactobacillales</taxon>
        <taxon>Lactobacillaceae</taxon>
        <taxon>Limosilactobacillus</taxon>
    </lineage>
</organism>
<dbReference type="InterPro" id="IPR010026">
    <property type="entry name" value="Phage_holin_LL-H"/>
</dbReference>
<feature type="compositionally biased region" description="Polar residues" evidence="1">
    <location>
        <begin position="118"/>
        <end position="130"/>
    </location>
</feature>
<proteinExistence type="predicted"/>
<name>A0A508YQU2_LIMMU</name>
<feature type="region of interest" description="Disordered" evidence="1">
    <location>
        <begin position="104"/>
        <end position="130"/>
    </location>
</feature>
<dbReference type="Pfam" id="PF09682">
    <property type="entry name" value="Phage_holin_6_1"/>
    <property type="match status" value="1"/>
</dbReference>
<protein>
    <recommendedName>
        <fullName evidence="5">Phage holin</fullName>
    </recommendedName>
</protein>
<keyword evidence="2" id="KW-0812">Transmembrane</keyword>
<keyword evidence="2" id="KW-1133">Transmembrane helix</keyword>
<dbReference type="RefSeq" id="WP_143112897.1">
    <property type="nucleotide sequence ID" value="NZ_CABFNH010000010.1"/>
</dbReference>
<dbReference type="Proteomes" id="UP000365705">
    <property type="component" value="Unassembled WGS sequence"/>
</dbReference>
<sequence>MMKVANDIIEWLIQSGTLAVLVAFLWAYAKPLLMAKAKTAKTEQSRQLWTLAEQVAEAAVNTMASRSMSGSEKYAKAVDMVQTSLAQAGHHIAPEDAEAVVQSAYEKSGLGDKKQKSTDNVNDTQPVLSK</sequence>
<dbReference type="AlphaFoldDB" id="A0A508YQU2"/>
<gene>
    <name evidence="3" type="ORF">LMUP508_00884</name>
</gene>
<reference evidence="3 4" key="1">
    <citation type="submission" date="2019-06" db="EMBL/GenBank/DDBJ databases">
        <authorList>
            <person name="Rodrigo-Torres L."/>
            <person name="Arahal R. D."/>
            <person name="Lucena T."/>
        </authorList>
    </citation>
    <scope>NUCLEOTIDE SEQUENCE [LARGE SCALE GENOMIC DNA]</scope>
    <source>
        <strain evidence="3 4">INIA P508</strain>
    </source>
</reference>
<evidence type="ECO:0000256" key="2">
    <source>
        <dbReference type="SAM" id="Phobius"/>
    </source>
</evidence>
<dbReference type="EMBL" id="CABFNH010000010">
    <property type="protein sequence ID" value="VTZ89759.1"/>
    <property type="molecule type" value="Genomic_DNA"/>
</dbReference>
<evidence type="ECO:0000313" key="4">
    <source>
        <dbReference type="Proteomes" id="UP000365705"/>
    </source>
</evidence>
<accession>A0A508YQU2</accession>
<evidence type="ECO:0008006" key="5">
    <source>
        <dbReference type="Google" id="ProtNLM"/>
    </source>
</evidence>
<evidence type="ECO:0000313" key="3">
    <source>
        <dbReference type="EMBL" id="VTZ89759.1"/>
    </source>
</evidence>